<dbReference type="GO" id="GO:0000156">
    <property type="term" value="F:phosphorelay response regulator activity"/>
    <property type="evidence" value="ECO:0007669"/>
    <property type="project" value="TreeGrafter"/>
</dbReference>
<name>A0A0D6NGU5_9PROT</name>
<evidence type="ECO:0000256" key="1">
    <source>
        <dbReference type="ARBA" id="ARBA00022553"/>
    </source>
</evidence>
<evidence type="ECO:0000256" key="2">
    <source>
        <dbReference type="ARBA" id="ARBA00023012"/>
    </source>
</evidence>
<evidence type="ECO:0000256" key="6">
    <source>
        <dbReference type="PROSITE-ProRule" id="PRU00169"/>
    </source>
</evidence>
<keyword evidence="4 7" id="KW-0238">DNA-binding</keyword>
<keyword evidence="5" id="KW-0804">Transcription</keyword>
<dbReference type="Gene3D" id="3.40.50.2300">
    <property type="match status" value="1"/>
</dbReference>
<evidence type="ECO:0000259" key="9">
    <source>
        <dbReference type="PROSITE" id="PS51755"/>
    </source>
</evidence>
<dbReference type="GO" id="GO:0005829">
    <property type="term" value="C:cytosol"/>
    <property type="evidence" value="ECO:0007669"/>
    <property type="project" value="TreeGrafter"/>
</dbReference>
<dbReference type="InterPro" id="IPR039420">
    <property type="entry name" value="WalR-like"/>
</dbReference>
<dbReference type="CDD" id="cd17574">
    <property type="entry name" value="REC_OmpR"/>
    <property type="match status" value="1"/>
</dbReference>
<dbReference type="STRING" id="1231341.Abor_007_020"/>
<dbReference type="CDD" id="cd00383">
    <property type="entry name" value="trans_reg_C"/>
    <property type="match status" value="1"/>
</dbReference>
<dbReference type="GO" id="GO:0000976">
    <property type="term" value="F:transcription cis-regulatory region binding"/>
    <property type="evidence" value="ECO:0007669"/>
    <property type="project" value="TreeGrafter"/>
</dbReference>
<dbReference type="Gene3D" id="1.10.10.10">
    <property type="entry name" value="Winged helix-like DNA-binding domain superfamily/Winged helix DNA-binding domain"/>
    <property type="match status" value="1"/>
</dbReference>
<evidence type="ECO:0000256" key="5">
    <source>
        <dbReference type="ARBA" id="ARBA00023163"/>
    </source>
</evidence>
<dbReference type="InterPro" id="IPR011006">
    <property type="entry name" value="CheY-like_superfamily"/>
</dbReference>
<evidence type="ECO:0000256" key="7">
    <source>
        <dbReference type="PROSITE-ProRule" id="PRU01091"/>
    </source>
</evidence>
<feature type="domain" description="OmpR/PhoB-type" evidence="9">
    <location>
        <begin position="131"/>
        <end position="236"/>
    </location>
</feature>
<dbReference type="GO" id="GO:0032993">
    <property type="term" value="C:protein-DNA complex"/>
    <property type="evidence" value="ECO:0007669"/>
    <property type="project" value="TreeGrafter"/>
</dbReference>
<comment type="caution">
    <text evidence="10">The sequence shown here is derived from an EMBL/GenBank/DDBJ whole genome shotgun (WGS) entry which is preliminary data.</text>
</comment>
<evidence type="ECO:0000313" key="10">
    <source>
        <dbReference type="EMBL" id="GAN65272.1"/>
    </source>
</evidence>
<sequence length="237" mass="26361">MTFVTGDGVASILLVEDAVELRVLIRTYLEQCGYRVYVAVTVAEMEVQWRLMAPDLVLCDIQLPDGDGREAARRLRVHDHAALIFVTSCSDMAYRIQALDDGGDDYVTKPVDLRELAARVRSVLRRRALRPTSIVLGNWRLEVIRKQLCSPSGATASFTSGEFGLLLALASSIGHAVTRNILVDVISQRSEREVTERTVDTLMARIRRKIPPAAGLMDLPRPVINTVRGNGYRLDML</sequence>
<keyword evidence="11" id="KW-1185">Reference proteome</keyword>
<dbReference type="InterPro" id="IPR016032">
    <property type="entry name" value="Sig_transdc_resp-reg_C-effctor"/>
</dbReference>
<dbReference type="AlphaFoldDB" id="A0A0D6NGU5"/>
<feature type="domain" description="Response regulatory" evidence="8">
    <location>
        <begin position="11"/>
        <end position="124"/>
    </location>
</feature>
<protein>
    <submittedName>
        <fullName evidence="10">Two component transcriptional regulator</fullName>
    </submittedName>
</protein>
<dbReference type="InterPro" id="IPR001789">
    <property type="entry name" value="Sig_transdc_resp-reg_receiver"/>
</dbReference>
<keyword evidence="2" id="KW-0902">Two-component regulatory system</keyword>
<dbReference type="SMART" id="SM00862">
    <property type="entry name" value="Trans_reg_C"/>
    <property type="match status" value="1"/>
</dbReference>
<dbReference type="PROSITE" id="PS50110">
    <property type="entry name" value="RESPONSE_REGULATORY"/>
    <property type="match status" value="1"/>
</dbReference>
<dbReference type="SMART" id="SM00448">
    <property type="entry name" value="REC"/>
    <property type="match status" value="1"/>
</dbReference>
<feature type="modified residue" description="4-aspartylphosphate" evidence="6">
    <location>
        <position position="60"/>
    </location>
</feature>
<evidence type="ECO:0000256" key="4">
    <source>
        <dbReference type="ARBA" id="ARBA00023125"/>
    </source>
</evidence>
<proteinExistence type="predicted"/>
<evidence type="ECO:0000259" key="8">
    <source>
        <dbReference type="PROSITE" id="PS50110"/>
    </source>
</evidence>
<dbReference type="SUPFAM" id="SSF52172">
    <property type="entry name" value="CheY-like"/>
    <property type="match status" value="1"/>
</dbReference>
<dbReference type="PROSITE" id="PS51755">
    <property type="entry name" value="OMPR_PHOB"/>
    <property type="match status" value="1"/>
</dbReference>
<dbReference type="RefSeq" id="WP_048840334.1">
    <property type="nucleotide sequence ID" value="NZ_BAMX01000007.1"/>
</dbReference>
<feature type="DNA-binding region" description="OmpR/PhoB-type" evidence="7">
    <location>
        <begin position="131"/>
        <end position="236"/>
    </location>
</feature>
<reference evidence="10 11" key="1">
    <citation type="submission" date="2012-11" db="EMBL/GenBank/DDBJ databases">
        <title>Whole genome sequence of Acetobacter orientalis 21F-2.</title>
        <authorList>
            <person name="Azuma Y."/>
            <person name="Higashiura N."/>
            <person name="Hirakawa H."/>
            <person name="Matsushita K."/>
        </authorList>
    </citation>
    <scope>NUCLEOTIDE SEQUENCE [LARGE SCALE GENOMIC DNA]</scope>
    <source>
        <strain evidence="10 11">21F-2</strain>
    </source>
</reference>
<dbReference type="Pfam" id="PF00486">
    <property type="entry name" value="Trans_reg_C"/>
    <property type="match status" value="1"/>
</dbReference>
<evidence type="ECO:0000256" key="3">
    <source>
        <dbReference type="ARBA" id="ARBA00023015"/>
    </source>
</evidence>
<dbReference type="SUPFAM" id="SSF46894">
    <property type="entry name" value="C-terminal effector domain of the bipartite response regulators"/>
    <property type="match status" value="1"/>
</dbReference>
<dbReference type="PANTHER" id="PTHR48111">
    <property type="entry name" value="REGULATOR OF RPOS"/>
    <property type="match status" value="1"/>
</dbReference>
<accession>A0A6N3SZ12</accession>
<dbReference type="Pfam" id="PF00072">
    <property type="entry name" value="Response_reg"/>
    <property type="match status" value="1"/>
</dbReference>
<organism evidence="10 11">
    <name type="scientific">Acetobacter orientalis</name>
    <dbReference type="NCBI Taxonomy" id="146474"/>
    <lineage>
        <taxon>Bacteria</taxon>
        <taxon>Pseudomonadati</taxon>
        <taxon>Pseudomonadota</taxon>
        <taxon>Alphaproteobacteria</taxon>
        <taxon>Acetobacterales</taxon>
        <taxon>Acetobacteraceae</taxon>
        <taxon>Acetobacter</taxon>
    </lineage>
</organism>
<dbReference type="GeneID" id="76203420"/>
<dbReference type="EMBL" id="BAMX01000007">
    <property type="protein sequence ID" value="GAN65272.1"/>
    <property type="molecule type" value="Genomic_DNA"/>
</dbReference>
<dbReference type="PANTHER" id="PTHR48111:SF4">
    <property type="entry name" value="DNA-BINDING DUAL TRANSCRIPTIONAL REGULATOR OMPR"/>
    <property type="match status" value="1"/>
</dbReference>
<evidence type="ECO:0000313" key="11">
    <source>
        <dbReference type="Proteomes" id="UP000032670"/>
    </source>
</evidence>
<keyword evidence="1 6" id="KW-0597">Phosphoprotein</keyword>
<gene>
    <name evidence="10" type="ORF">Abor_007_020</name>
</gene>
<dbReference type="Gene3D" id="6.10.250.690">
    <property type="match status" value="1"/>
</dbReference>
<accession>A0A0D6NGU5</accession>
<dbReference type="Proteomes" id="UP000032670">
    <property type="component" value="Unassembled WGS sequence"/>
</dbReference>
<keyword evidence="3" id="KW-0805">Transcription regulation</keyword>
<dbReference type="InterPro" id="IPR001867">
    <property type="entry name" value="OmpR/PhoB-type_DNA-bd"/>
</dbReference>
<dbReference type="InterPro" id="IPR036388">
    <property type="entry name" value="WH-like_DNA-bd_sf"/>
</dbReference>
<dbReference type="GO" id="GO:0006355">
    <property type="term" value="P:regulation of DNA-templated transcription"/>
    <property type="evidence" value="ECO:0007669"/>
    <property type="project" value="InterPro"/>
</dbReference>